<feature type="region of interest" description="Disordered" evidence="1">
    <location>
        <begin position="1"/>
        <end position="223"/>
    </location>
</feature>
<sequence length="223" mass="25131">VGREDLRPRRRSAGGLGAGDHRALRDHGFRPRARRRLRQRPGDRAAARPHPGRGRRRRRCGDGGPRAPTARRESARGAPEPSGSLTHRVVRRDLLVRGVPLDHRSSAPVRAAPRAPEARRPARRAVRRSRQHRARPRGRGGASRHVALRYARGHRAAPARRRVHPDQDLARAEADRPVRHGRVRRDRDPPRHADRGGTPASGEGSSRARLPRLRPTEPRRDRL</sequence>
<feature type="non-terminal residue" evidence="2">
    <location>
        <position position="1"/>
    </location>
</feature>
<feature type="compositionally biased region" description="Basic and acidic residues" evidence="1">
    <location>
        <begin position="185"/>
        <end position="195"/>
    </location>
</feature>
<feature type="compositionally biased region" description="Basic and acidic residues" evidence="1">
    <location>
        <begin position="164"/>
        <end position="178"/>
    </location>
</feature>
<feature type="compositionally biased region" description="Low complexity" evidence="1">
    <location>
        <begin position="106"/>
        <end position="115"/>
    </location>
</feature>
<evidence type="ECO:0000256" key="1">
    <source>
        <dbReference type="SAM" id="MobiDB-lite"/>
    </source>
</evidence>
<feature type="compositionally biased region" description="Basic and acidic residues" evidence="1">
    <location>
        <begin position="19"/>
        <end position="29"/>
    </location>
</feature>
<protein>
    <submittedName>
        <fullName evidence="2">Uncharacterized protein</fullName>
    </submittedName>
</protein>
<proteinExistence type="predicted"/>
<gene>
    <name evidence="2" type="ORF">AVDCRST_MAG85-691</name>
</gene>
<feature type="compositionally biased region" description="Basic and acidic residues" evidence="1">
    <location>
        <begin position="91"/>
        <end position="105"/>
    </location>
</feature>
<feature type="non-terminal residue" evidence="2">
    <location>
        <position position="223"/>
    </location>
</feature>
<feature type="compositionally biased region" description="Basic residues" evidence="1">
    <location>
        <begin position="151"/>
        <end position="163"/>
    </location>
</feature>
<dbReference type="EMBL" id="CADCVT010000070">
    <property type="protein sequence ID" value="CAA9481299.1"/>
    <property type="molecule type" value="Genomic_DNA"/>
</dbReference>
<reference evidence="2" key="1">
    <citation type="submission" date="2020-02" db="EMBL/GenBank/DDBJ databases">
        <authorList>
            <person name="Meier V. D."/>
        </authorList>
    </citation>
    <scope>NUCLEOTIDE SEQUENCE</scope>
    <source>
        <strain evidence="2">AVDCRST_MAG85</strain>
    </source>
</reference>
<feature type="compositionally biased region" description="Basic residues" evidence="1">
    <location>
        <begin position="121"/>
        <end position="138"/>
    </location>
</feature>
<accession>A0A6J4RTQ9</accession>
<organism evidence="2">
    <name type="scientific">uncultured Solirubrobacteraceae bacterium</name>
    <dbReference type="NCBI Taxonomy" id="1162706"/>
    <lineage>
        <taxon>Bacteria</taxon>
        <taxon>Bacillati</taxon>
        <taxon>Actinomycetota</taxon>
        <taxon>Thermoleophilia</taxon>
        <taxon>Solirubrobacterales</taxon>
        <taxon>Solirubrobacteraceae</taxon>
        <taxon>environmental samples</taxon>
    </lineage>
</organism>
<feature type="compositionally biased region" description="Basic residues" evidence="1">
    <location>
        <begin position="30"/>
        <end position="39"/>
    </location>
</feature>
<evidence type="ECO:0000313" key="2">
    <source>
        <dbReference type="EMBL" id="CAA9481299.1"/>
    </source>
</evidence>
<dbReference type="AlphaFoldDB" id="A0A6J4RTQ9"/>
<feature type="compositionally biased region" description="Basic and acidic residues" evidence="1">
    <location>
        <begin position="214"/>
        <end position="223"/>
    </location>
</feature>
<feature type="compositionally biased region" description="Basic residues" evidence="1">
    <location>
        <begin position="50"/>
        <end position="59"/>
    </location>
</feature>
<name>A0A6J4RTQ9_9ACTN</name>